<dbReference type="GO" id="GO:0009236">
    <property type="term" value="P:cobalamin biosynthetic process"/>
    <property type="evidence" value="ECO:0007669"/>
    <property type="project" value="InterPro"/>
</dbReference>
<dbReference type="PIRSF" id="PIRSF015617">
    <property type="entry name" value="Adensltrnsf_CobA"/>
    <property type="match status" value="1"/>
</dbReference>
<sequence length="173" mass="19523">MENKGLIHIYYGDGKGKTTAALGLAIRALGAGLSVGIVQFMKGYPYSEVSILENLDKIKLIQTGRPDYIYKGKETKKDVEEANRGIKEAKKMIYEEMRDLVILDEISVAIEYNLIKEIELLNIIDKKPENTELIITGRNPSKNILKKGDYLSEIKSIKHPYEKGILSRKGIDH</sequence>
<organism evidence="1 2">
    <name type="scientific">Oceanotoga teriensis</name>
    <dbReference type="NCBI Taxonomy" id="515440"/>
    <lineage>
        <taxon>Bacteria</taxon>
        <taxon>Thermotogati</taxon>
        <taxon>Thermotogota</taxon>
        <taxon>Thermotogae</taxon>
        <taxon>Petrotogales</taxon>
        <taxon>Petrotogaceae</taxon>
        <taxon>Oceanotoga</taxon>
    </lineage>
</organism>
<dbReference type="Pfam" id="PF02572">
    <property type="entry name" value="CobA_CobO_BtuR"/>
    <property type="match status" value="1"/>
</dbReference>
<gene>
    <name evidence="1" type="ORF">C7380_11611</name>
</gene>
<dbReference type="InterPro" id="IPR027417">
    <property type="entry name" value="P-loop_NTPase"/>
</dbReference>
<keyword evidence="2" id="KW-1185">Reference proteome</keyword>
<accession>A0AA45HI13</accession>
<reference evidence="1 2" key="1">
    <citation type="submission" date="2018-05" db="EMBL/GenBank/DDBJ databases">
        <title>Genomic Encyclopedia of Type Strains, Phase IV (KMG-IV): sequencing the most valuable type-strain genomes for metagenomic binning, comparative biology and taxonomic classification.</title>
        <authorList>
            <person name="Goeker M."/>
        </authorList>
    </citation>
    <scope>NUCLEOTIDE SEQUENCE [LARGE SCALE GENOMIC DNA]</scope>
    <source>
        <strain evidence="1 2">DSM 24906</strain>
    </source>
</reference>
<comment type="caution">
    <text evidence="1">The sequence shown here is derived from an EMBL/GenBank/DDBJ whole genome shotgun (WGS) entry which is preliminary data.</text>
</comment>
<evidence type="ECO:0000313" key="1">
    <source>
        <dbReference type="EMBL" id="PWJ88998.1"/>
    </source>
</evidence>
<dbReference type="GO" id="GO:0005524">
    <property type="term" value="F:ATP binding"/>
    <property type="evidence" value="ECO:0007669"/>
    <property type="project" value="InterPro"/>
</dbReference>
<dbReference type="PANTHER" id="PTHR46638">
    <property type="entry name" value="CORRINOID ADENOSYLTRANSFERASE"/>
    <property type="match status" value="1"/>
</dbReference>
<proteinExistence type="predicted"/>
<dbReference type="EMBL" id="QGGI01000016">
    <property type="protein sequence ID" value="PWJ88998.1"/>
    <property type="molecule type" value="Genomic_DNA"/>
</dbReference>
<dbReference type="GO" id="GO:0008817">
    <property type="term" value="F:corrinoid adenosyltransferase activity"/>
    <property type="evidence" value="ECO:0007669"/>
    <property type="project" value="InterPro"/>
</dbReference>
<evidence type="ECO:0000313" key="2">
    <source>
        <dbReference type="Proteomes" id="UP000245921"/>
    </source>
</evidence>
<dbReference type="Gene3D" id="3.40.50.300">
    <property type="entry name" value="P-loop containing nucleotide triphosphate hydrolases"/>
    <property type="match status" value="1"/>
</dbReference>
<dbReference type="RefSeq" id="WP_109605598.1">
    <property type="nucleotide sequence ID" value="NZ_QGGI01000016.1"/>
</dbReference>
<name>A0AA45HI13_9BACT</name>
<dbReference type="AlphaFoldDB" id="A0AA45HI13"/>
<dbReference type="PANTHER" id="PTHR46638:SF1">
    <property type="entry name" value="CORRINOID ADENOSYLTRANSFERASE"/>
    <property type="match status" value="1"/>
</dbReference>
<dbReference type="Proteomes" id="UP000245921">
    <property type="component" value="Unassembled WGS sequence"/>
</dbReference>
<dbReference type="SUPFAM" id="SSF52540">
    <property type="entry name" value="P-loop containing nucleoside triphosphate hydrolases"/>
    <property type="match status" value="1"/>
</dbReference>
<dbReference type="InterPro" id="IPR003724">
    <property type="entry name" value="CblAdoTrfase_CobA"/>
</dbReference>
<protein>
    <submittedName>
        <fullName evidence="1">Cob(I)yrinic acid a,c-diamide adenosyltransferase</fullName>
    </submittedName>
</protein>